<evidence type="ECO:0000313" key="1">
    <source>
        <dbReference type="EMBL" id="CDW44828.1"/>
    </source>
</evidence>
<sequence length="21" mass="2567">MHPCVIIYYINFSGLPFLYYL</sequence>
<dbReference type="AlphaFoldDB" id="A0A0K2V2R6"/>
<dbReference type="EMBL" id="HACA01027467">
    <property type="protein sequence ID" value="CDW44828.1"/>
    <property type="molecule type" value="Transcribed_RNA"/>
</dbReference>
<reference evidence="1" key="1">
    <citation type="submission" date="2014-05" db="EMBL/GenBank/DDBJ databases">
        <authorList>
            <person name="Chronopoulou M."/>
        </authorList>
    </citation>
    <scope>NUCLEOTIDE SEQUENCE</scope>
    <source>
        <tissue evidence="1">Whole organism</tissue>
    </source>
</reference>
<organism evidence="1">
    <name type="scientific">Lepeophtheirus salmonis</name>
    <name type="common">Salmon louse</name>
    <name type="synonym">Caligus salmonis</name>
    <dbReference type="NCBI Taxonomy" id="72036"/>
    <lineage>
        <taxon>Eukaryota</taxon>
        <taxon>Metazoa</taxon>
        <taxon>Ecdysozoa</taxon>
        <taxon>Arthropoda</taxon>
        <taxon>Crustacea</taxon>
        <taxon>Multicrustacea</taxon>
        <taxon>Hexanauplia</taxon>
        <taxon>Copepoda</taxon>
        <taxon>Siphonostomatoida</taxon>
        <taxon>Caligidae</taxon>
        <taxon>Lepeophtheirus</taxon>
    </lineage>
</organism>
<accession>A0A0K2V2R6</accession>
<protein>
    <submittedName>
        <fullName evidence="1">Uncharacterized protein</fullName>
    </submittedName>
</protein>
<name>A0A0K2V2R6_LEPSM</name>
<proteinExistence type="predicted"/>